<dbReference type="Pfam" id="PF14291">
    <property type="entry name" value="DUF4371"/>
    <property type="match status" value="1"/>
</dbReference>
<dbReference type="AlphaFoldDB" id="A0A3B3XBU0"/>
<dbReference type="PANTHER" id="PTHR45749:SF35">
    <property type="entry name" value="AC-LIKE TRANSPOSASE-RELATED"/>
    <property type="match status" value="1"/>
</dbReference>
<feature type="region of interest" description="Disordered" evidence="1">
    <location>
        <begin position="1"/>
        <end position="45"/>
    </location>
</feature>
<feature type="compositionally biased region" description="Basic and acidic residues" evidence="1">
    <location>
        <begin position="20"/>
        <end position="45"/>
    </location>
</feature>
<reference evidence="3" key="1">
    <citation type="submission" date="2025-08" db="UniProtKB">
        <authorList>
            <consortium name="Ensembl"/>
        </authorList>
    </citation>
    <scope>IDENTIFICATION</scope>
</reference>
<dbReference type="InterPro" id="IPR012337">
    <property type="entry name" value="RNaseH-like_sf"/>
</dbReference>
<accession>A0A3B3XBU0</accession>
<feature type="domain" description="TTF-type" evidence="2">
    <location>
        <begin position="96"/>
        <end position="181"/>
    </location>
</feature>
<dbReference type="InterPro" id="IPR025398">
    <property type="entry name" value="DUF4371"/>
</dbReference>
<evidence type="ECO:0000313" key="4">
    <source>
        <dbReference type="Proteomes" id="UP000261480"/>
    </source>
</evidence>
<dbReference type="PANTHER" id="PTHR45749">
    <property type="match status" value="1"/>
</dbReference>
<dbReference type="SUPFAM" id="SSF53098">
    <property type="entry name" value="Ribonuclease H-like"/>
    <property type="match status" value="1"/>
</dbReference>
<keyword evidence="4" id="KW-1185">Reference proteome</keyword>
<reference evidence="3" key="2">
    <citation type="submission" date="2025-09" db="UniProtKB">
        <authorList>
            <consortium name="Ensembl"/>
        </authorList>
    </citation>
    <scope>IDENTIFICATION</scope>
</reference>
<evidence type="ECO:0000313" key="3">
    <source>
        <dbReference type="Ensembl" id="ENSPMEP00000012536.1"/>
    </source>
</evidence>
<proteinExistence type="predicted"/>
<dbReference type="Pfam" id="PF05699">
    <property type="entry name" value="Dimer_Tnp_hAT"/>
    <property type="match status" value="1"/>
</dbReference>
<dbReference type="STRING" id="48701.ENSPMEP00000012536"/>
<dbReference type="Ensembl" id="ENSPMET00000019991.1">
    <property type="protein sequence ID" value="ENSPMEP00000012536.1"/>
    <property type="gene ID" value="ENSPMEG00000014733.1"/>
</dbReference>
<dbReference type="InterPro" id="IPR008906">
    <property type="entry name" value="HATC_C_dom"/>
</dbReference>
<evidence type="ECO:0000256" key="1">
    <source>
        <dbReference type="SAM" id="MobiDB-lite"/>
    </source>
</evidence>
<organism evidence="3 4">
    <name type="scientific">Poecilia mexicana</name>
    <dbReference type="NCBI Taxonomy" id="48701"/>
    <lineage>
        <taxon>Eukaryota</taxon>
        <taxon>Metazoa</taxon>
        <taxon>Chordata</taxon>
        <taxon>Craniata</taxon>
        <taxon>Vertebrata</taxon>
        <taxon>Euteleostomi</taxon>
        <taxon>Actinopterygii</taxon>
        <taxon>Neopterygii</taxon>
        <taxon>Teleostei</taxon>
        <taxon>Neoteleostei</taxon>
        <taxon>Acanthomorphata</taxon>
        <taxon>Ovalentaria</taxon>
        <taxon>Atherinomorphae</taxon>
        <taxon>Cyprinodontiformes</taxon>
        <taxon>Poeciliidae</taxon>
        <taxon>Poeciliinae</taxon>
        <taxon>Poecilia</taxon>
    </lineage>
</organism>
<dbReference type="GO" id="GO:0046983">
    <property type="term" value="F:protein dimerization activity"/>
    <property type="evidence" value="ECO:0007669"/>
    <property type="project" value="InterPro"/>
</dbReference>
<protein>
    <recommendedName>
        <fullName evidence="2">TTF-type domain-containing protein</fullName>
    </recommendedName>
</protein>
<feature type="compositionally biased region" description="Basic residues" evidence="1">
    <location>
        <begin position="1"/>
        <end position="19"/>
    </location>
</feature>
<evidence type="ECO:0000259" key="2">
    <source>
        <dbReference type="SMART" id="SM00597"/>
    </source>
</evidence>
<dbReference type="InterPro" id="IPR006580">
    <property type="entry name" value="Znf_TTF"/>
</dbReference>
<dbReference type="Proteomes" id="UP000261480">
    <property type="component" value="Unplaced"/>
</dbReference>
<dbReference type="SMART" id="SM00597">
    <property type="entry name" value="ZnF_TTF"/>
    <property type="match status" value="1"/>
</dbReference>
<name>A0A3B3XBU0_9TELE</name>
<sequence>MERQKKKLSGAQNRKRKREKDKDVGRGLDDEEREKHRAAEERAETRLYSEEPSECPLPHKMGDIFRQYMVVNGPQKVCDGPYPRSEKNKRCFSKAYCFRLLSNGEKVERDWLLYSKNTNRVYCFACKLFGEAKVLDTCLVEGYNNWRCLSKTLKHHETSSSHINGYLTWKEMASRLRLGKTIDSELQKTMAAEKAAMVCCLWRSVLTRVIDCILFLAERNLPLRGKNSQLGNPKNGNFLGILELIARYDVTLAEHLRKAASKQTTGYLTWCTQNEFLDSISECVLSKISVKIKSSKYFAVELDCTPDISKQEQASVIIQYIDTGEKKKVTIAESFVGFTAVKDTTGKGLTHTLTEVLESLGLDLANCRGQSYDNGSNIRGLNKGVQALIQQRCPEALFIPCCSHSLNLLLCVAASSSRECLTFFGTVQRFDTRWEAKIDSVKAIRFQMGGILDALQKLEEVVGDSKIVSEAKSLSNEIVSMEFLVCLIVWYDLLCEINFASKALQAADVSMDTAIRLIESLKEFLLKYREEGFQKSLDIAGKIAIEMDATPEFKEKRLRKQKKFPDDNSCPGHHEKEPTRHFRCMVFNVIVDTLLQELSERFSNFQLVSEKLKFITKMEHMTKADLEESVTTYALTTCDVSRDIIQEIYPASRLLKGYKALEKLNFLIQENLDLVFPNLTVALRIFLTMPLTVASAERSFSKLKLIKTYLRSNMSNDRLSQLAVISIENNVARSISFDAIIEKWASAKSRNVTI</sequence>